<accession>A0ABX0GIV7</accession>
<protein>
    <recommendedName>
        <fullName evidence="1">DUF7716 domain-containing protein</fullName>
    </recommendedName>
</protein>
<dbReference type="EMBL" id="PUJU01000034">
    <property type="protein sequence ID" value="NHB89053.1"/>
    <property type="molecule type" value="Genomic_DNA"/>
</dbReference>
<evidence type="ECO:0000313" key="2">
    <source>
        <dbReference type="EMBL" id="NHB89053.1"/>
    </source>
</evidence>
<comment type="caution">
    <text evidence="2">The sequence shown here is derived from an EMBL/GenBank/DDBJ whole genome shotgun (WGS) entry which is preliminary data.</text>
</comment>
<gene>
    <name evidence="2" type="ORF">C5471_15655</name>
</gene>
<dbReference type="Proteomes" id="UP000697802">
    <property type="component" value="Unassembled WGS sequence"/>
</dbReference>
<reference evidence="2 3" key="1">
    <citation type="submission" date="2018-02" db="EMBL/GenBank/DDBJ databases">
        <authorList>
            <person name="Machado R.A."/>
        </authorList>
    </citation>
    <scope>NUCLEOTIDE SEQUENCE [LARGE SCALE GENOMIC DNA]</scope>
    <source>
        <strain evidence="2 3">T327</strain>
    </source>
</reference>
<feature type="domain" description="DUF7716" evidence="1">
    <location>
        <begin position="47"/>
        <end position="102"/>
    </location>
</feature>
<proteinExistence type="predicted"/>
<organism evidence="2 3">
    <name type="scientific">Photorhabdus tasmaniensis</name>
    <dbReference type="NCBI Taxonomy" id="1004159"/>
    <lineage>
        <taxon>Bacteria</taxon>
        <taxon>Pseudomonadati</taxon>
        <taxon>Pseudomonadota</taxon>
        <taxon>Gammaproteobacteria</taxon>
        <taxon>Enterobacterales</taxon>
        <taxon>Morganellaceae</taxon>
        <taxon>Photorhabdus</taxon>
    </lineage>
</organism>
<dbReference type="Pfam" id="PF24832">
    <property type="entry name" value="DUF7716"/>
    <property type="match status" value="1"/>
</dbReference>
<dbReference type="InterPro" id="IPR056133">
    <property type="entry name" value="DUF7716"/>
</dbReference>
<keyword evidence="3" id="KW-1185">Reference proteome</keyword>
<evidence type="ECO:0000313" key="3">
    <source>
        <dbReference type="Proteomes" id="UP000697802"/>
    </source>
</evidence>
<evidence type="ECO:0000259" key="1">
    <source>
        <dbReference type="Pfam" id="PF24832"/>
    </source>
</evidence>
<sequence length="103" mass="12335">MKTAKGFDELLVIYKECPDAMGFFVDPDFMNEINYINSATYYLSETRDEDFDMDEMEDKYKGWLDYQTFRAIIDNKLEHHPNATRDELLEAVVYYLEEDDFLD</sequence>
<name>A0ABX0GIV7_9GAMM</name>
<dbReference type="RefSeq" id="WP_133814714.1">
    <property type="nucleotide sequence ID" value="NZ_CAWPIF010000034.1"/>
</dbReference>